<feature type="coiled-coil region" evidence="1">
    <location>
        <begin position="232"/>
        <end position="259"/>
    </location>
</feature>
<sequence length="447" mass="49233">KFREPFLCLIEMSRTYTLEEDTYPTFLHDDRKEMGLFSFIQVADPTKVKVGEQEHAKGEARLLDSIVGRVVLLLPVAPTRAECELEASVVRLFDKVAVRTREISPLEKRQATTDASGSSHPPKKLNRDFGTSGEAATNRKSPVVLRELLASSMLNVEAGVAAVETFLMVTSSVSVNLPLVMTEAITTTNVASIPSALASKTDTKETKAAEAVHLRAQVSATEVTEKIHAVKIHALKQQNATLENEKDSLDGRVAELQSSVYVWDLELEGLNVDMSSLRSQKDGFVDQGAISTAIEHGMQSGLTGGIDHGKEEIREVDFPLLVELKCYKYASVEDIMNLLRLEGPLADAPGMSNLQPDVEQLRVLFICSKIRWVMLCKVGHVASYNFILCNMKGTRFSSEGYLESGTSISFLKFLAIKQLAIKRWDEYGSVIHPGLVGVSCKSMRIDL</sequence>
<organism evidence="3">
    <name type="scientific">Tanacetum cinerariifolium</name>
    <name type="common">Dalmatian daisy</name>
    <name type="synonym">Chrysanthemum cinerariifolium</name>
    <dbReference type="NCBI Taxonomy" id="118510"/>
    <lineage>
        <taxon>Eukaryota</taxon>
        <taxon>Viridiplantae</taxon>
        <taxon>Streptophyta</taxon>
        <taxon>Embryophyta</taxon>
        <taxon>Tracheophyta</taxon>
        <taxon>Spermatophyta</taxon>
        <taxon>Magnoliopsida</taxon>
        <taxon>eudicotyledons</taxon>
        <taxon>Gunneridae</taxon>
        <taxon>Pentapetalae</taxon>
        <taxon>asterids</taxon>
        <taxon>campanulids</taxon>
        <taxon>Asterales</taxon>
        <taxon>Asteraceae</taxon>
        <taxon>Asteroideae</taxon>
        <taxon>Anthemideae</taxon>
        <taxon>Anthemidinae</taxon>
        <taxon>Tanacetum</taxon>
    </lineage>
</organism>
<comment type="caution">
    <text evidence="3">The sequence shown here is derived from an EMBL/GenBank/DDBJ whole genome shotgun (WGS) entry which is preliminary data.</text>
</comment>
<accession>A0A6L2MT14</accession>
<proteinExistence type="predicted"/>
<gene>
    <name evidence="3" type="ORF">Tci_049109</name>
</gene>
<evidence type="ECO:0000256" key="2">
    <source>
        <dbReference type="SAM" id="MobiDB-lite"/>
    </source>
</evidence>
<evidence type="ECO:0000256" key="1">
    <source>
        <dbReference type="SAM" id="Coils"/>
    </source>
</evidence>
<feature type="non-terminal residue" evidence="3">
    <location>
        <position position="1"/>
    </location>
</feature>
<reference evidence="3" key="1">
    <citation type="journal article" date="2019" name="Sci. Rep.">
        <title>Draft genome of Tanacetum cinerariifolium, the natural source of mosquito coil.</title>
        <authorList>
            <person name="Yamashiro T."/>
            <person name="Shiraishi A."/>
            <person name="Satake H."/>
            <person name="Nakayama K."/>
        </authorList>
    </citation>
    <scope>NUCLEOTIDE SEQUENCE</scope>
</reference>
<feature type="region of interest" description="Disordered" evidence="2">
    <location>
        <begin position="106"/>
        <end position="136"/>
    </location>
</feature>
<dbReference type="AlphaFoldDB" id="A0A6L2MT14"/>
<dbReference type="EMBL" id="BKCJ010007412">
    <property type="protein sequence ID" value="GEU77131.1"/>
    <property type="molecule type" value="Genomic_DNA"/>
</dbReference>
<evidence type="ECO:0000313" key="3">
    <source>
        <dbReference type="EMBL" id="GEU77131.1"/>
    </source>
</evidence>
<protein>
    <submittedName>
        <fullName evidence="3">Transposase (Putative), gypsy type</fullName>
    </submittedName>
</protein>
<keyword evidence="1" id="KW-0175">Coiled coil</keyword>
<name>A0A6L2MT14_TANCI</name>